<comment type="caution">
    <text evidence="1">The sequence shown here is derived from an EMBL/GenBank/DDBJ whole genome shotgun (WGS) entry which is preliminary data.</text>
</comment>
<sequence length="127" mass="14185">MHSEDFVQFELRRGPAARAHEQCGAAEDDRHFGSEVWGDVGGQALKEGAVAALKQVDELSQAELGTHLFRLGEDDAIHGVFSELPWELELQAELVRPRTHFGREWEPVLSATNKQPVPFTFVHGVKQ</sequence>
<evidence type="ECO:0000313" key="1">
    <source>
        <dbReference type="EMBL" id="GMF32703.1"/>
    </source>
</evidence>
<proteinExistence type="predicted"/>
<dbReference type="EMBL" id="BSXW01001009">
    <property type="protein sequence ID" value="GMF32703.1"/>
    <property type="molecule type" value="Genomic_DNA"/>
</dbReference>
<accession>A0A9W7CJ96</accession>
<name>A0A9W7CJ96_9STRA</name>
<keyword evidence="2" id="KW-1185">Reference proteome</keyword>
<protein>
    <submittedName>
        <fullName evidence="1">Unnamed protein product</fullName>
    </submittedName>
</protein>
<reference evidence="1" key="1">
    <citation type="submission" date="2023-04" db="EMBL/GenBank/DDBJ databases">
        <title>Phytophthora lilii NBRC 32176.</title>
        <authorList>
            <person name="Ichikawa N."/>
            <person name="Sato H."/>
            <person name="Tonouchi N."/>
        </authorList>
    </citation>
    <scope>NUCLEOTIDE SEQUENCE</scope>
    <source>
        <strain evidence="1">NBRC 32176</strain>
    </source>
</reference>
<dbReference type="OrthoDB" id="203237at2759"/>
<dbReference type="AlphaFoldDB" id="A0A9W7CJ96"/>
<dbReference type="Proteomes" id="UP001165083">
    <property type="component" value="Unassembled WGS sequence"/>
</dbReference>
<evidence type="ECO:0000313" key="2">
    <source>
        <dbReference type="Proteomes" id="UP001165083"/>
    </source>
</evidence>
<gene>
    <name evidence="1" type="ORF">Plil01_001398200</name>
</gene>
<organism evidence="1 2">
    <name type="scientific">Phytophthora lilii</name>
    <dbReference type="NCBI Taxonomy" id="2077276"/>
    <lineage>
        <taxon>Eukaryota</taxon>
        <taxon>Sar</taxon>
        <taxon>Stramenopiles</taxon>
        <taxon>Oomycota</taxon>
        <taxon>Peronosporomycetes</taxon>
        <taxon>Peronosporales</taxon>
        <taxon>Peronosporaceae</taxon>
        <taxon>Phytophthora</taxon>
    </lineage>
</organism>